<dbReference type="EMBL" id="RCHU02000014">
    <property type="protein sequence ID" value="KAL3573018.1"/>
    <property type="molecule type" value="Genomic_DNA"/>
</dbReference>
<evidence type="ECO:0000313" key="1">
    <source>
        <dbReference type="EMBL" id="KAL3573018.1"/>
    </source>
</evidence>
<evidence type="ECO:0000313" key="2">
    <source>
        <dbReference type="Proteomes" id="UP000309997"/>
    </source>
</evidence>
<organism evidence="1 2">
    <name type="scientific">Populus alba</name>
    <name type="common">White poplar</name>
    <dbReference type="NCBI Taxonomy" id="43335"/>
    <lineage>
        <taxon>Eukaryota</taxon>
        <taxon>Viridiplantae</taxon>
        <taxon>Streptophyta</taxon>
        <taxon>Embryophyta</taxon>
        <taxon>Tracheophyta</taxon>
        <taxon>Spermatophyta</taxon>
        <taxon>Magnoliopsida</taxon>
        <taxon>eudicotyledons</taxon>
        <taxon>Gunneridae</taxon>
        <taxon>Pentapetalae</taxon>
        <taxon>rosids</taxon>
        <taxon>fabids</taxon>
        <taxon>Malpighiales</taxon>
        <taxon>Salicaceae</taxon>
        <taxon>Saliceae</taxon>
        <taxon>Populus</taxon>
    </lineage>
</organism>
<dbReference type="Proteomes" id="UP000309997">
    <property type="component" value="Unassembled WGS sequence"/>
</dbReference>
<protein>
    <submittedName>
        <fullName evidence="1">Uncharacterized protein</fullName>
    </submittedName>
</protein>
<gene>
    <name evidence="1" type="ORF">D5086_026922</name>
</gene>
<keyword evidence="2" id="KW-1185">Reference proteome</keyword>
<accession>A0ACC4B4X8</accession>
<comment type="caution">
    <text evidence="1">The sequence shown here is derived from an EMBL/GenBank/DDBJ whole genome shotgun (WGS) entry which is preliminary data.</text>
</comment>
<sequence length="87" mass="9956">MQNLKAPSYRELAPVEWWSVTSSEHHRIIKEVWTCLCNSKVVKSLPSPEAAEEVERKSTSSDDESVEEDLLDVLLELQDDSNQLDKL</sequence>
<reference evidence="1 2" key="1">
    <citation type="journal article" date="2024" name="Plant Biotechnol. J.">
        <title>Genome and CRISPR/Cas9 system of a widespread forest tree (Populus alba) in the world.</title>
        <authorList>
            <person name="Liu Y.J."/>
            <person name="Jiang P.F."/>
            <person name="Han X.M."/>
            <person name="Li X.Y."/>
            <person name="Wang H.M."/>
            <person name="Wang Y.J."/>
            <person name="Wang X.X."/>
            <person name="Zeng Q.Y."/>
        </authorList>
    </citation>
    <scope>NUCLEOTIDE SEQUENCE [LARGE SCALE GENOMIC DNA]</scope>
    <source>
        <strain evidence="2">cv. PAL-ZL1</strain>
    </source>
</reference>
<name>A0ACC4B4X8_POPAL</name>
<proteinExistence type="predicted"/>